<dbReference type="Gene3D" id="3.10.450.50">
    <property type="match status" value="1"/>
</dbReference>
<evidence type="ECO:0000313" key="2">
    <source>
        <dbReference type="EMBL" id="CAA9537812.1"/>
    </source>
</evidence>
<dbReference type="InterPro" id="IPR032710">
    <property type="entry name" value="NTF2-like_dom_sf"/>
</dbReference>
<gene>
    <name evidence="2" type="ORF">AVDCRST_MAG49-491</name>
</gene>
<dbReference type="AlphaFoldDB" id="A0A6J4U1U3"/>
<reference evidence="2" key="1">
    <citation type="submission" date="2020-02" db="EMBL/GenBank/DDBJ databases">
        <authorList>
            <person name="Meier V. D."/>
        </authorList>
    </citation>
    <scope>NUCLEOTIDE SEQUENCE</scope>
    <source>
        <strain evidence="2">AVDCRST_MAG49</strain>
    </source>
</reference>
<dbReference type="Pfam" id="PF12680">
    <property type="entry name" value="SnoaL_2"/>
    <property type="match status" value="1"/>
</dbReference>
<dbReference type="EMBL" id="CADCWG010000028">
    <property type="protein sequence ID" value="CAA9537812.1"/>
    <property type="molecule type" value="Genomic_DNA"/>
</dbReference>
<sequence>MIDRAAVQGWLDAYVRAWETYDPALIGALFTEDAAYYADPFDRGTRGRDAIVARWLAHRDAPGTYRAAYAPVAVDGETAVATGFSRYFGADGTTPRATYGNAFVLRFAPDGRCAEYREWFMEAPAGGG</sequence>
<dbReference type="SUPFAM" id="SSF54427">
    <property type="entry name" value="NTF2-like"/>
    <property type="match status" value="1"/>
</dbReference>
<feature type="domain" description="SnoaL-like" evidence="1">
    <location>
        <begin position="12"/>
        <end position="116"/>
    </location>
</feature>
<name>A0A6J4U1U3_9BACT</name>
<proteinExistence type="predicted"/>
<dbReference type="InterPro" id="IPR037401">
    <property type="entry name" value="SnoaL-like"/>
</dbReference>
<organism evidence="2">
    <name type="scientific">uncultured Thermomicrobiales bacterium</name>
    <dbReference type="NCBI Taxonomy" id="1645740"/>
    <lineage>
        <taxon>Bacteria</taxon>
        <taxon>Pseudomonadati</taxon>
        <taxon>Thermomicrobiota</taxon>
        <taxon>Thermomicrobia</taxon>
        <taxon>Thermomicrobiales</taxon>
        <taxon>environmental samples</taxon>
    </lineage>
</organism>
<accession>A0A6J4U1U3</accession>
<protein>
    <recommendedName>
        <fullName evidence="1">SnoaL-like domain-containing protein</fullName>
    </recommendedName>
</protein>
<evidence type="ECO:0000259" key="1">
    <source>
        <dbReference type="Pfam" id="PF12680"/>
    </source>
</evidence>